<accession>A0AAE1DUQ9</accession>
<dbReference type="AlphaFoldDB" id="A0AAE1DUQ9"/>
<dbReference type="Proteomes" id="UP001283361">
    <property type="component" value="Unassembled WGS sequence"/>
</dbReference>
<gene>
    <name evidence="2" type="ORF">RRG08_018892</name>
</gene>
<dbReference type="EMBL" id="JAWDGP010002459">
    <property type="protein sequence ID" value="KAK3783060.1"/>
    <property type="molecule type" value="Genomic_DNA"/>
</dbReference>
<evidence type="ECO:0000313" key="3">
    <source>
        <dbReference type="Proteomes" id="UP001283361"/>
    </source>
</evidence>
<evidence type="ECO:0000256" key="1">
    <source>
        <dbReference type="SAM" id="MobiDB-lite"/>
    </source>
</evidence>
<sequence length="132" mass="14896">MVCSSDTTTAGPGKRADHRVFWNRLLQNAKASYGLPVARQARYEDRLSQKLSPADLMEKLQLGLSNWRRAEASETVPEMWSSLRPGVTPSGLEEQPDDVTVQRFTVVRSSNKTHNRLHFHQQELLGMPSVAH</sequence>
<evidence type="ECO:0000313" key="2">
    <source>
        <dbReference type="EMBL" id="KAK3783060.1"/>
    </source>
</evidence>
<proteinExistence type="predicted"/>
<comment type="caution">
    <text evidence="2">The sequence shown here is derived from an EMBL/GenBank/DDBJ whole genome shotgun (WGS) entry which is preliminary data.</text>
</comment>
<protein>
    <submittedName>
        <fullName evidence="2">Uncharacterized protein</fullName>
    </submittedName>
</protein>
<keyword evidence="3" id="KW-1185">Reference proteome</keyword>
<feature type="region of interest" description="Disordered" evidence="1">
    <location>
        <begin position="78"/>
        <end position="97"/>
    </location>
</feature>
<name>A0AAE1DUQ9_9GAST</name>
<reference evidence="2" key="1">
    <citation type="journal article" date="2023" name="G3 (Bethesda)">
        <title>A reference genome for the long-term kleptoplast-retaining sea slug Elysia crispata morphotype clarki.</title>
        <authorList>
            <person name="Eastman K.E."/>
            <person name="Pendleton A.L."/>
            <person name="Shaikh M.A."/>
            <person name="Suttiyut T."/>
            <person name="Ogas R."/>
            <person name="Tomko P."/>
            <person name="Gavelis G."/>
            <person name="Widhalm J.R."/>
            <person name="Wisecaver J.H."/>
        </authorList>
    </citation>
    <scope>NUCLEOTIDE SEQUENCE</scope>
    <source>
        <strain evidence="2">ECLA1</strain>
    </source>
</reference>
<organism evidence="2 3">
    <name type="scientific">Elysia crispata</name>
    <name type="common">lettuce slug</name>
    <dbReference type="NCBI Taxonomy" id="231223"/>
    <lineage>
        <taxon>Eukaryota</taxon>
        <taxon>Metazoa</taxon>
        <taxon>Spiralia</taxon>
        <taxon>Lophotrochozoa</taxon>
        <taxon>Mollusca</taxon>
        <taxon>Gastropoda</taxon>
        <taxon>Heterobranchia</taxon>
        <taxon>Euthyneura</taxon>
        <taxon>Panpulmonata</taxon>
        <taxon>Sacoglossa</taxon>
        <taxon>Placobranchoidea</taxon>
        <taxon>Plakobranchidae</taxon>
        <taxon>Elysia</taxon>
    </lineage>
</organism>